<evidence type="ECO:0000313" key="8">
    <source>
        <dbReference type="EMBL" id="PHP65947.1"/>
    </source>
</evidence>
<feature type="transmembrane region" description="Helical" evidence="7">
    <location>
        <begin position="233"/>
        <end position="257"/>
    </location>
</feature>
<comment type="caution">
    <text evidence="8">The sequence shown here is derived from an EMBL/GenBank/DDBJ whole genome shotgun (WGS) entry which is preliminary data.</text>
</comment>
<feature type="compositionally biased region" description="Basic and acidic residues" evidence="6">
    <location>
        <begin position="315"/>
        <end position="325"/>
    </location>
</feature>
<evidence type="ECO:0000256" key="3">
    <source>
        <dbReference type="ARBA" id="ARBA00022692"/>
    </source>
</evidence>
<feature type="transmembrane region" description="Helical" evidence="7">
    <location>
        <begin position="126"/>
        <end position="146"/>
    </location>
</feature>
<feature type="transmembrane region" description="Helical" evidence="7">
    <location>
        <begin position="55"/>
        <end position="75"/>
    </location>
</feature>
<reference evidence="8 9" key="1">
    <citation type="submission" date="2017-10" db="EMBL/GenBank/DDBJ databases">
        <title>Sedimentibacterium mangrovi gen. nov., sp. nov., a novel member of family Phyllobacteriacea isolated from mangrove sediment.</title>
        <authorList>
            <person name="Liao H."/>
            <person name="Tian Y."/>
        </authorList>
    </citation>
    <scope>NUCLEOTIDE SEQUENCE [LARGE SCALE GENOMIC DNA]</scope>
    <source>
        <strain evidence="8 9">X9-2-2</strain>
    </source>
</reference>
<dbReference type="GO" id="GO:0005886">
    <property type="term" value="C:plasma membrane"/>
    <property type="evidence" value="ECO:0007669"/>
    <property type="project" value="UniProtKB-SubCell"/>
</dbReference>
<accession>A0A2G1QK91</accession>
<keyword evidence="2" id="KW-1003">Cell membrane</keyword>
<evidence type="ECO:0000256" key="2">
    <source>
        <dbReference type="ARBA" id="ARBA00022475"/>
    </source>
</evidence>
<proteinExistence type="predicted"/>
<keyword evidence="9" id="KW-1185">Reference proteome</keyword>
<evidence type="ECO:0000313" key="9">
    <source>
        <dbReference type="Proteomes" id="UP000221168"/>
    </source>
</evidence>
<feature type="transmembrane region" description="Helical" evidence="7">
    <location>
        <begin position="286"/>
        <end position="307"/>
    </location>
</feature>
<evidence type="ECO:0000256" key="5">
    <source>
        <dbReference type="ARBA" id="ARBA00023136"/>
    </source>
</evidence>
<feature type="region of interest" description="Disordered" evidence="6">
    <location>
        <begin position="1"/>
        <end position="20"/>
    </location>
</feature>
<gene>
    <name evidence="8" type="ORF">CSC94_16650</name>
</gene>
<sequence length="338" mass="37855">MTSDPARHHAPGKPDHGPRPGTRAMAWLPYGVIALLAAVLWWLDRYQAASVPVWLPYEFDATYFVATALAVWWYLRGLALTPRGERPALWQIFFYFAGVATIYAVLQTRFEYMAEHMFFLNRLQHVVLHHVGPFLIALAWPGATMARAMPGWLMRLVTSRPVLAVRDVVQQPFIAAVLFVGLIALWLTPAVHFVAMIDTGLYRVMNWTMVVDGLLFWFLILDPRPSPPAHVSHAGRIVTAVLVMFPQIAIGAVITLAHGDIYTFYDWCGRLYPSIGAIDDQVYGGLIVWIPAAMMSVVGMLLALNMMRLSEEEKERREHAGKGSEDDGLVVSAGWTGR</sequence>
<dbReference type="InterPro" id="IPR019108">
    <property type="entry name" value="Caa3_assmbl_CtaG-rel"/>
</dbReference>
<dbReference type="AlphaFoldDB" id="A0A2G1QK91"/>
<evidence type="ECO:0000256" key="7">
    <source>
        <dbReference type="SAM" id="Phobius"/>
    </source>
</evidence>
<protein>
    <recommendedName>
        <fullName evidence="10">Cytochrome c oxidase assembly protein</fullName>
    </recommendedName>
</protein>
<organism evidence="8 9">
    <name type="scientific">Zhengella mangrovi</name>
    <dbReference type="NCBI Taxonomy" id="1982044"/>
    <lineage>
        <taxon>Bacteria</taxon>
        <taxon>Pseudomonadati</taxon>
        <taxon>Pseudomonadota</taxon>
        <taxon>Alphaproteobacteria</taxon>
        <taxon>Hyphomicrobiales</taxon>
        <taxon>Notoacmeibacteraceae</taxon>
        <taxon>Zhengella</taxon>
    </lineage>
</organism>
<keyword evidence="5 7" id="KW-0472">Membrane</keyword>
<evidence type="ECO:0000256" key="1">
    <source>
        <dbReference type="ARBA" id="ARBA00004651"/>
    </source>
</evidence>
<dbReference type="Pfam" id="PF09678">
    <property type="entry name" value="Caa3_CtaG"/>
    <property type="match status" value="1"/>
</dbReference>
<dbReference type="EMBL" id="PDVP01000011">
    <property type="protein sequence ID" value="PHP65947.1"/>
    <property type="molecule type" value="Genomic_DNA"/>
</dbReference>
<evidence type="ECO:0000256" key="4">
    <source>
        <dbReference type="ARBA" id="ARBA00022989"/>
    </source>
</evidence>
<feature type="transmembrane region" description="Helical" evidence="7">
    <location>
        <begin position="173"/>
        <end position="195"/>
    </location>
</feature>
<dbReference type="OrthoDB" id="259025at2"/>
<dbReference type="Proteomes" id="UP000221168">
    <property type="component" value="Unassembled WGS sequence"/>
</dbReference>
<name>A0A2G1QK91_9HYPH</name>
<feature type="region of interest" description="Disordered" evidence="6">
    <location>
        <begin position="315"/>
        <end position="338"/>
    </location>
</feature>
<comment type="subcellular location">
    <subcellularLocation>
        <location evidence="1">Cell membrane</location>
        <topology evidence="1">Multi-pass membrane protein</topology>
    </subcellularLocation>
</comment>
<keyword evidence="3 7" id="KW-0812">Transmembrane</keyword>
<keyword evidence="4 7" id="KW-1133">Transmembrane helix</keyword>
<evidence type="ECO:0008006" key="10">
    <source>
        <dbReference type="Google" id="ProtNLM"/>
    </source>
</evidence>
<feature type="transmembrane region" description="Helical" evidence="7">
    <location>
        <begin position="87"/>
        <end position="106"/>
    </location>
</feature>
<feature type="transmembrane region" description="Helical" evidence="7">
    <location>
        <begin position="24"/>
        <end position="43"/>
    </location>
</feature>
<evidence type="ECO:0000256" key="6">
    <source>
        <dbReference type="SAM" id="MobiDB-lite"/>
    </source>
</evidence>